<evidence type="ECO:0000313" key="2">
    <source>
        <dbReference type="Proteomes" id="UP000466607"/>
    </source>
</evidence>
<dbReference type="RefSeq" id="WP_234880154.1">
    <property type="nucleotide sequence ID" value="NZ_AP022586.1"/>
</dbReference>
<sequence length="287" mass="32627">MTPTLHHRLHVLEAADWKDGVITLLEPRSPYRPWRYAFGEARPGDFAMLVLGTDPVSVLTVLARVGDEGTIGGALLDPKGYRIDVVDLSTMTLMLNLNENAFTSWRLDDDDAESVILALHQSRIHGDPYHLRGHSSLVAARNLLRFNGVCRGCRREIDLSGADARDQVHVHTVDPYRRPEPHSPIRLGENDDPRQRAHVPWLRSEATDWPAVICRRCRDRMRDGGFTSFLDFRFAENPQCPRCGGRRTQDIVYGMPVDPESWEPWLSMGGCCPTDERQYCTLCDHSW</sequence>
<proteinExistence type="predicted"/>
<dbReference type="Proteomes" id="UP000466607">
    <property type="component" value="Chromosome"/>
</dbReference>
<dbReference type="EMBL" id="AP022586">
    <property type="protein sequence ID" value="BBY17715.1"/>
    <property type="molecule type" value="Genomic_DNA"/>
</dbReference>
<keyword evidence="2" id="KW-1185">Reference proteome</keyword>
<reference evidence="1 2" key="1">
    <citation type="journal article" date="2019" name="Emerg. Microbes Infect.">
        <title>Comprehensive subspecies identification of 175 nontuberculous mycobacteria species based on 7547 genomic profiles.</title>
        <authorList>
            <person name="Matsumoto Y."/>
            <person name="Kinjo T."/>
            <person name="Motooka D."/>
            <person name="Nabeya D."/>
            <person name="Jung N."/>
            <person name="Uechi K."/>
            <person name="Horii T."/>
            <person name="Iida T."/>
            <person name="Fujita J."/>
            <person name="Nakamura S."/>
        </authorList>
    </citation>
    <scope>NUCLEOTIDE SEQUENCE [LARGE SCALE GENOMIC DNA]</scope>
    <source>
        <strain evidence="1 2">JCM 17423</strain>
    </source>
</reference>
<protein>
    <submittedName>
        <fullName evidence="1">Uncharacterized protein</fullName>
    </submittedName>
</protein>
<dbReference type="AlphaFoldDB" id="A0AAD1MUJ6"/>
<gene>
    <name evidence="1" type="ORF">MLIT_33070</name>
</gene>
<organism evidence="1 2">
    <name type="scientific">Mycolicibacterium litorale</name>
    <dbReference type="NCBI Taxonomy" id="758802"/>
    <lineage>
        <taxon>Bacteria</taxon>
        <taxon>Bacillati</taxon>
        <taxon>Actinomycetota</taxon>
        <taxon>Actinomycetes</taxon>
        <taxon>Mycobacteriales</taxon>
        <taxon>Mycobacteriaceae</taxon>
        <taxon>Mycolicibacterium</taxon>
    </lineage>
</organism>
<name>A0AAD1MUJ6_9MYCO</name>
<accession>A0AAD1MUJ6</accession>
<evidence type="ECO:0000313" key="1">
    <source>
        <dbReference type="EMBL" id="BBY17715.1"/>
    </source>
</evidence>